<dbReference type="Proteomes" id="UP000053424">
    <property type="component" value="Unassembled WGS sequence"/>
</dbReference>
<protein>
    <submittedName>
        <fullName evidence="2">Uncharacterized protein</fullName>
    </submittedName>
</protein>
<feature type="non-terminal residue" evidence="2">
    <location>
        <position position="1"/>
    </location>
</feature>
<evidence type="ECO:0000313" key="3">
    <source>
        <dbReference type="Proteomes" id="UP000053424"/>
    </source>
</evidence>
<name>A0A0C3CSV2_HEBCY</name>
<dbReference type="AlphaFoldDB" id="A0A0C3CSV2"/>
<sequence length="72" mass="7796">MFASRFVRNIGAAGNRLMNEAGGPRDKNMLFYGAGGLALLTGLVYWAGYKAEGMSKAGRENLRELEARAKSL</sequence>
<dbReference type="EMBL" id="KN831770">
    <property type="protein sequence ID" value="KIM46991.1"/>
    <property type="molecule type" value="Genomic_DNA"/>
</dbReference>
<accession>A0A0C3CSV2</accession>
<dbReference type="HOGENOM" id="CLU_2776116_0_0_1"/>
<organism evidence="2 3">
    <name type="scientific">Hebeloma cylindrosporum</name>
    <dbReference type="NCBI Taxonomy" id="76867"/>
    <lineage>
        <taxon>Eukaryota</taxon>
        <taxon>Fungi</taxon>
        <taxon>Dikarya</taxon>
        <taxon>Basidiomycota</taxon>
        <taxon>Agaricomycotina</taxon>
        <taxon>Agaricomycetes</taxon>
        <taxon>Agaricomycetidae</taxon>
        <taxon>Agaricales</taxon>
        <taxon>Agaricineae</taxon>
        <taxon>Hymenogastraceae</taxon>
        <taxon>Hebeloma</taxon>
    </lineage>
</organism>
<evidence type="ECO:0000313" key="2">
    <source>
        <dbReference type="EMBL" id="KIM46991.1"/>
    </source>
</evidence>
<reference evidence="2 3" key="1">
    <citation type="submission" date="2014-04" db="EMBL/GenBank/DDBJ databases">
        <authorList>
            <consortium name="DOE Joint Genome Institute"/>
            <person name="Kuo A."/>
            <person name="Gay G."/>
            <person name="Dore J."/>
            <person name="Kohler A."/>
            <person name="Nagy L.G."/>
            <person name="Floudas D."/>
            <person name="Copeland A."/>
            <person name="Barry K.W."/>
            <person name="Cichocki N."/>
            <person name="Veneault-Fourrey C."/>
            <person name="LaButti K."/>
            <person name="Lindquist E.A."/>
            <person name="Lipzen A."/>
            <person name="Lundell T."/>
            <person name="Morin E."/>
            <person name="Murat C."/>
            <person name="Sun H."/>
            <person name="Tunlid A."/>
            <person name="Henrissat B."/>
            <person name="Grigoriev I.V."/>
            <person name="Hibbett D.S."/>
            <person name="Martin F."/>
            <person name="Nordberg H.P."/>
            <person name="Cantor M.N."/>
            <person name="Hua S.X."/>
        </authorList>
    </citation>
    <scope>NUCLEOTIDE SEQUENCE [LARGE SCALE GENOMIC DNA]</scope>
    <source>
        <strain evidence="3">h7</strain>
    </source>
</reference>
<keyword evidence="1" id="KW-0812">Transmembrane</keyword>
<gene>
    <name evidence="2" type="ORF">M413DRAFT_440540</name>
</gene>
<evidence type="ECO:0000256" key="1">
    <source>
        <dbReference type="SAM" id="Phobius"/>
    </source>
</evidence>
<proteinExistence type="predicted"/>
<dbReference type="OrthoDB" id="3029381at2759"/>
<keyword evidence="1" id="KW-0472">Membrane</keyword>
<feature type="transmembrane region" description="Helical" evidence="1">
    <location>
        <begin position="29"/>
        <end position="49"/>
    </location>
</feature>
<keyword evidence="3" id="KW-1185">Reference proteome</keyword>
<keyword evidence="1" id="KW-1133">Transmembrane helix</keyword>
<reference evidence="3" key="2">
    <citation type="submission" date="2015-01" db="EMBL/GenBank/DDBJ databases">
        <title>Evolutionary Origins and Diversification of the Mycorrhizal Mutualists.</title>
        <authorList>
            <consortium name="DOE Joint Genome Institute"/>
            <consortium name="Mycorrhizal Genomics Consortium"/>
            <person name="Kohler A."/>
            <person name="Kuo A."/>
            <person name="Nagy L.G."/>
            <person name="Floudas D."/>
            <person name="Copeland A."/>
            <person name="Barry K.W."/>
            <person name="Cichocki N."/>
            <person name="Veneault-Fourrey C."/>
            <person name="LaButti K."/>
            <person name="Lindquist E.A."/>
            <person name="Lipzen A."/>
            <person name="Lundell T."/>
            <person name="Morin E."/>
            <person name="Murat C."/>
            <person name="Riley R."/>
            <person name="Ohm R."/>
            <person name="Sun H."/>
            <person name="Tunlid A."/>
            <person name="Henrissat B."/>
            <person name="Grigoriev I.V."/>
            <person name="Hibbett D.S."/>
            <person name="Martin F."/>
        </authorList>
    </citation>
    <scope>NUCLEOTIDE SEQUENCE [LARGE SCALE GENOMIC DNA]</scope>
    <source>
        <strain evidence="3">h7</strain>
    </source>
</reference>